<dbReference type="EMBL" id="CP019607">
    <property type="protein sequence ID" value="AQP51318.1"/>
    <property type="molecule type" value="Genomic_DNA"/>
</dbReference>
<keyword evidence="1" id="KW-0472">Membrane</keyword>
<feature type="transmembrane region" description="Helical" evidence="1">
    <location>
        <begin position="189"/>
        <end position="212"/>
    </location>
</feature>
<keyword evidence="3" id="KW-1185">Reference proteome</keyword>
<keyword evidence="1" id="KW-1133">Transmembrane helix</keyword>
<feature type="transmembrane region" description="Helical" evidence="1">
    <location>
        <begin position="218"/>
        <end position="238"/>
    </location>
</feature>
<dbReference type="KEGG" id="tfa:BW733_11235"/>
<name>A0A1Q2CYZ4_9ACTN</name>
<keyword evidence="1" id="KW-0812">Transmembrane</keyword>
<dbReference type="SUPFAM" id="SSF140453">
    <property type="entry name" value="EsxAB dimer-like"/>
    <property type="match status" value="1"/>
</dbReference>
<dbReference type="InterPro" id="IPR036689">
    <property type="entry name" value="ESAT-6-like_sf"/>
</dbReference>
<evidence type="ECO:0000313" key="3">
    <source>
        <dbReference type="Proteomes" id="UP000188235"/>
    </source>
</evidence>
<reference evidence="2 3" key="1">
    <citation type="journal article" date="2008" name="Int. J. Syst. Evol. Microbiol.">
        <title>Tessaracoccus flavescens sp. nov., isolated from marine sediment.</title>
        <authorList>
            <person name="Lee D.W."/>
            <person name="Lee S.D."/>
        </authorList>
    </citation>
    <scope>NUCLEOTIDE SEQUENCE [LARGE SCALE GENOMIC DNA]</scope>
    <source>
        <strain evidence="2 3">SST-39T</strain>
    </source>
</reference>
<dbReference type="RefSeq" id="WP_077350506.1">
    <property type="nucleotide sequence ID" value="NZ_CP019607.1"/>
</dbReference>
<dbReference type="AlphaFoldDB" id="A0A1Q2CYZ4"/>
<protein>
    <submittedName>
        <fullName evidence="2">Uncharacterized protein</fullName>
    </submittedName>
</protein>
<organism evidence="2 3">
    <name type="scientific">Tessaracoccus flavescens</name>
    <dbReference type="NCBI Taxonomy" id="399497"/>
    <lineage>
        <taxon>Bacteria</taxon>
        <taxon>Bacillati</taxon>
        <taxon>Actinomycetota</taxon>
        <taxon>Actinomycetes</taxon>
        <taxon>Propionibacteriales</taxon>
        <taxon>Propionibacteriaceae</taxon>
        <taxon>Tessaracoccus</taxon>
    </lineage>
</organism>
<sequence>MMMLVDGGGGGGGACSFTLDVQWILDAIDKVKNFVRKIENAMRNVANKAARFVEKLSGIAGLFCWVPGVGKFLKKAIRKAAEIIDRTIQIVSRGLQAQLEILKHLLAPWEVRSAGKSIADELAPKCDEFALRYQKGHFKAVETWTGAASEAFFKAIDKQQEAAESTAEGAKKFGDAVHQMGAKGVEITVNFITQYITAAVGIIQAALTMAAIPVGTAIGAAEIIALIGAILTYIMVWVNAMLGMITSMVDMESAAYQAVPGGQWPKAVV</sequence>
<dbReference type="STRING" id="399497.BW733_11235"/>
<dbReference type="Proteomes" id="UP000188235">
    <property type="component" value="Chromosome"/>
</dbReference>
<gene>
    <name evidence="2" type="ORF">BW733_11235</name>
</gene>
<evidence type="ECO:0000313" key="2">
    <source>
        <dbReference type="EMBL" id="AQP51318.1"/>
    </source>
</evidence>
<dbReference type="OrthoDB" id="3723793at2"/>
<evidence type="ECO:0000256" key="1">
    <source>
        <dbReference type="SAM" id="Phobius"/>
    </source>
</evidence>
<accession>A0A1Q2CYZ4</accession>
<proteinExistence type="predicted"/>